<evidence type="ECO:0000313" key="1">
    <source>
        <dbReference type="EMBL" id="KAI8543173.1"/>
    </source>
</evidence>
<dbReference type="Proteomes" id="UP001062846">
    <property type="component" value="Chromosome 8"/>
</dbReference>
<evidence type="ECO:0000313" key="2">
    <source>
        <dbReference type="Proteomes" id="UP001062846"/>
    </source>
</evidence>
<proteinExistence type="predicted"/>
<keyword evidence="2" id="KW-1185">Reference proteome</keyword>
<sequence>MHPTMSTQSGAFLKPIRTTPPVAAAPAAYRHIRSDVGRTRYICCCYPSVRDPMYAINSIGVLDQIKI</sequence>
<accession>A0ACC0MS95</accession>
<protein>
    <submittedName>
        <fullName evidence="1">Uncharacterized protein</fullName>
    </submittedName>
</protein>
<gene>
    <name evidence="1" type="ORF">RHMOL_Rhmol08G0197100</name>
</gene>
<name>A0ACC0MS95_RHOML</name>
<comment type="caution">
    <text evidence="1">The sequence shown here is derived from an EMBL/GenBank/DDBJ whole genome shotgun (WGS) entry which is preliminary data.</text>
</comment>
<reference evidence="1" key="1">
    <citation type="submission" date="2022-02" db="EMBL/GenBank/DDBJ databases">
        <title>Plant Genome Project.</title>
        <authorList>
            <person name="Zhang R.-G."/>
        </authorList>
    </citation>
    <scope>NUCLEOTIDE SEQUENCE</scope>
    <source>
        <strain evidence="1">AT1</strain>
    </source>
</reference>
<dbReference type="EMBL" id="CM046395">
    <property type="protein sequence ID" value="KAI8543173.1"/>
    <property type="molecule type" value="Genomic_DNA"/>
</dbReference>
<organism evidence="1 2">
    <name type="scientific">Rhododendron molle</name>
    <name type="common">Chinese azalea</name>
    <name type="synonym">Azalea mollis</name>
    <dbReference type="NCBI Taxonomy" id="49168"/>
    <lineage>
        <taxon>Eukaryota</taxon>
        <taxon>Viridiplantae</taxon>
        <taxon>Streptophyta</taxon>
        <taxon>Embryophyta</taxon>
        <taxon>Tracheophyta</taxon>
        <taxon>Spermatophyta</taxon>
        <taxon>Magnoliopsida</taxon>
        <taxon>eudicotyledons</taxon>
        <taxon>Gunneridae</taxon>
        <taxon>Pentapetalae</taxon>
        <taxon>asterids</taxon>
        <taxon>Ericales</taxon>
        <taxon>Ericaceae</taxon>
        <taxon>Ericoideae</taxon>
        <taxon>Rhodoreae</taxon>
        <taxon>Rhododendron</taxon>
    </lineage>
</organism>